<dbReference type="GO" id="GO:0031956">
    <property type="term" value="F:medium-chain fatty acid-CoA ligase activity"/>
    <property type="evidence" value="ECO:0007669"/>
    <property type="project" value="TreeGrafter"/>
</dbReference>
<gene>
    <name evidence="4" type="ORF">EIP91_006005</name>
</gene>
<dbReference type="PANTHER" id="PTHR43201">
    <property type="entry name" value="ACYL-COA SYNTHETASE"/>
    <property type="match status" value="1"/>
</dbReference>
<evidence type="ECO:0000313" key="4">
    <source>
        <dbReference type="EMBL" id="TCD63101.1"/>
    </source>
</evidence>
<protein>
    <recommendedName>
        <fullName evidence="3">AMP-dependent synthetase/ligase domain-containing protein</fullName>
    </recommendedName>
</protein>
<dbReference type="Pfam" id="PF00501">
    <property type="entry name" value="AMP-binding"/>
    <property type="match status" value="1"/>
</dbReference>
<evidence type="ECO:0000256" key="2">
    <source>
        <dbReference type="SAM" id="Phobius"/>
    </source>
</evidence>
<dbReference type="SUPFAM" id="SSF56801">
    <property type="entry name" value="Acetyl-CoA synthetase-like"/>
    <property type="match status" value="1"/>
</dbReference>
<dbReference type="InterPro" id="IPR042099">
    <property type="entry name" value="ANL_N_sf"/>
</dbReference>
<evidence type="ECO:0000259" key="3">
    <source>
        <dbReference type="Pfam" id="PF00501"/>
    </source>
</evidence>
<dbReference type="AlphaFoldDB" id="A0A4R0R6E9"/>
<keyword evidence="2" id="KW-0472">Membrane</keyword>
<evidence type="ECO:0000256" key="1">
    <source>
        <dbReference type="ARBA" id="ARBA00006432"/>
    </source>
</evidence>
<feature type="transmembrane region" description="Helical" evidence="2">
    <location>
        <begin position="171"/>
        <end position="191"/>
    </location>
</feature>
<feature type="transmembrane region" description="Helical" evidence="2">
    <location>
        <begin position="128"/>
        <end position="151"/>
    </location>
</feature>
<dbReference type="InterPro" id="IPR000873">
    <property type="entry name" value="AMP-dep_synth/lig_dom"/>
</dbReference>
<keyword evidence="2" id="KW-1133">Transmembrane helix</keyword>
<dbReference type="OrthoDB" id="429813at2759"/>
<keyword evidence="5" id="KW-1185">Reference proteome</keyword>
<dbReference type="EMBL" id="RWJN01000322">
    <property type="protein sequence ID" value="TCD63101.1"/>
    <property type="molecule type" value="Genomic_DNA"/>
</dbReference>
<name>A0A4R0R6E9_9APHY</name>
<dbReference type="GO" id="GO:0006631">
    <property type="term" value="P:fatty acid metabolic process"/>
    <property type="evidence" value="ECO:0007669"/>
    <property type="project" value="TreeGrafter"/>
</dbReference>
<evidence type="ECO:0000313" key="5">
    <source>
        <dbReference type="Proteomes" id="UP000292702"/>
    </source>
</evidence>
<dbReference type="PANTHER" id="PTHR43201:SF8">
    <property type="entry name" value="ACYL-COA SYNTHETASE FAMILY MEMBER 3"/>
    <property type="match status" value="1"/>
</dbReference>
<feature type="transmembrane region" description="Helical" evidence="2">
    <location>
        <begin position="12"/>
        <end position="36"/>
    </location>
</feature>
<feature type="transmembrane region" description="Helical" evidence="2">
    <location>
        <begin position="48"/>
        <end position="71"/>
    </location>
</feature>
<dbReference type="Gene3D" id="3.40.50.12780">
    <property type="entry name" value="N-terminal domain of ligase-like"/>
    <property type="match status" value="1"/>
</dbReference>
<comment type="similarity">
    <text evidence="1">Belongs to the ATP-dependent AMP-binding enzyme family.</text>
</comment>
<feature type="domain" description="AMP-dependent synthetase/ligase" evidence="3">
    <location>
        <begin position="351"/>
        <end position="673"/>
    </location>
</feature>
<proteinExistence type="inferred from homology"/>
<sequence length="865" mass="95902">MASFPLDIAQLVALFVESVLYGAFLMTFGMCVHALWNSQLSGSSQKRMFIAVALLLFLFATSDVAFGLRHLIDAFIYYRGSGGAIQELSDIAYWVNVMKAINYSCQTSIADWVMIYRCYILYGRSWKVIAALIVLWLAGIVSEVFSCFSEFTEHRATNLNSDRLTPWLTSTLAVTMTLNVIATGLIVYRIWSVERSSTGMIIYSRGSSERQGSALKRAMRIIIESGALYTVSVFLFFVTFLAKHNAQYATSDAVVQVIGIAFNMIIIRISQRRSVDASGVESRYNTMPFFSSTKHGRRGGGQETILAGISVDIAVESDMRISKDLPILESLNTFGPSPLFKKLIRSDGHYAWDTITYADFASDMERSAAYWSTKLGDGGMRPQQVVGLWISGSHYEDLVLVYAVCRAGFVPEVFSSSFQDQGAPVLQELLNKTGGQALLFDPQYSEAVKGITVPCIPIPEMRTIPPSPSSLPSLPDVDEADKAMIFHTSGTTSGKPKPVPESHRWLRCQRDIQWSGSWQGEFEGQDVFNNIGIFANVGTATTINYLTLSGQCLAQTSRSDFGRDELLALVHECGLNRMFLYVPWFTNLLDIARKDEVVLNALKGMRQICYTGASLNPEQEAWIMKEKIPATAMYASTEIAPSLVSDLDKLNKLPLMRVLPGLTLKFVETGGLRPNDVDSGSDSRSGGGELLELFVPITSPNCPHPDIRNRPDGHYTGDLFEEVEEGYYAFRGRSDDWIRTGPDLLFCDTKSIEDTVMLKCADLVKTCTVVGHYKPALILFVEPQPGAAVTTPSEETALKDRILGCMTKFNARLFSHERIADINHIVIVPTGSLDRGGEKSSIRRKTVEEKNKETLDTIYGLNRLT</sequence>
<organism evidence="4 5">
    <name type="scientific">Steccherinum ochraceum</name>
    <dbReference type="NCBI Taxonomy" id="92696"/>
    <lineage>
        <taxon>Eukaryota</taxon>
        <taxon>Fungi</taxon>
        <taxon>Dikarya</taxon>
        <taxon>Basidiomycota</taxon>
        <taxon>Agaricomycotina</taxon>
        <taxon>Agaricomycetes</taxon>
        <taxon>Polyporales</taxon>
        <taxon>Steccherinaceae</taxon>
        <taxon>Steccherinum</taxon>
    </lineage>
</organism>
<dbReference type="Proteomes" id="UP000292702">
    <property type="component" value="Unassembled WGS sequence"/>
</dbReference>
<comment type="caution">
    <text evidence="4">The sequence shown here is derived from an EMBL/GenBank/DDBJ whole genome shotgun (WGS) entry which is preliminary data.</text>
</comment>
<dbReference type="STRING" id="92696.A0A4R0R6E9"/>
<accession>A0A4R0R6E9</accession>
<feature type="transmembrane region" description="Helical" evidence="2">
    <location>
        <begin position="221"/>
        <end position="242"/>
    </location>
</feature>
<keyword evidence="2" id="KW-0812">Transmembrane</keyword>
<dbReference type="Pfam" id="PF23562">
    <property type="entry name" value="AMP-binding_C_3"/>
    <property type="match status" value="1"/>
</dbReference>
<reference evidence="4 5" key="1">
    <citation type="submission" date="2018-11" db="EMBL/GenBank/DDBJ databases">
        <title>Genome assembly of Steccherinum ochraceum LE-BIN_3174, the white-rot fungus of the Steccherinaceae family (The Residual Polyporoid clade, Polyporales, Basidiomycota).</title>
        <authorList>
            <person name="Fedorova T.V."/>
            <person name="Glazunova O.A."/>
            <person name="Landesman E.O."/>
            <person name="Moiseenko K.V."/>
            <person name="Psurtseva N.V."/>
            <person name="Savinova O.S."/>
            <person name="Shakhova N.V."/>
            <person name="Tyazhelova T.V."/>
            <person name="Vasina D.V."/>
        </authorList>
    </citation>
    <scope>NUCLEOTIDE SEQUENCE [LARGE SCALE GENOMIC DNA]</scope>
    <source>
        <strain evidence="4 5">LE-BIN_3174</strain>
    </source>
</reference>